<evidence type="ECO:0000313" key="1">
    <source>
        <dbReference type="EMBL" id="KOF96449.1"/>
    </source>
</evidence>
<proteinExistence type="predicted"/>
<dbReference type="PANTHER" id="PTHR33426">
    <property type="entry name" value="C2H2-TYPE DOMAIN-CONTAINING PROTEIN"/>
    <property type="match status" value="1"/>
</dbReference>
<accession>A0A0L8I524</accession>
<dbReference type="PANTHER" id="PTHR33426:SF30">
    <property type="match status" value="1"/>
</dbReference>
<gene>
    <name evidence="1" type="ORF">OCBIM_22034855mg</name>
</gene>
<dbReference type="AlphaFoldDB" id="A0A0L8I524"/>
<sequence>MYSFVNSEIRIIGERFPTYLTFIRFFASVTSFMDSKVGITNERFPTYFAMKRLFSSVDSSVTR</sequence>
<dbReference type="EMBL" id="KQ416560">
    <property type="protein sequence ID" value="KOF96449.1"/>
    <property type="molecule type" value="Genomic_DNA"/>
</dbReference>
<protein>
    <submittedName>
        <fullName evidence="1">Uncharacterized protein</fullName>
    </submittedName>
</protein>
<reference evidence="1" key="1">
    <citation type="submission" date="2015-07" db="EMBL/GenBank/DDBJ databases">
        <title>MeaNS - Measles Nucleotide Surveillance Program.</title>
        <authorList>
            <person name="Tran T."/>
            <person name="Druce J."/>
        </authorList>
    </citation>
    <scope>NUCLEOTIDE SEQUENCE</scope>
    <source>
        <strain evidence="1">UCB-OBI-ISO-001</strain>
        <tissue evidence="1">Gonad</tissue>
    </source>
</reference>
<organism evidence="1">
    <name type="scientific">Octopus bimaculoides</name>
    <name type="common">California two-spotted octopus</name>
    <dbReference type="NCBI Taxonomy" id="37653"/>
    <lineage>
        <taxon>Eukaryota</taxon>
        <taxon>Metazoa</taxon>
        <taxon>Spiralia</taxon>
        <taxon>Lophotrochozoa</taxon>
        <taxon>Mollusca</taxon>
        <taxon>Cephalopoda</taxon>
        <taxon>Coleoidea</taxon>
        <taxon>Octopodiformes</taxon>
        <taxon>Octopoda</taxon>
        <taxon>Incirrata</taxon>
        <taxon>Octopodidae</taxon>
        <taxon>Octopus</taxon>
    </lineage>
</organism>
<name>A0A0L8I524_OCTBM</name>